<organism evidence="3 4">
    <name type="scientific">Luteolibacter flavescens</name>
    <dbReference type="NCBI Taxonomy" id="1859460"/>
    <lineage>
        <taxon>Bacteria</taxon>
        <taxon>Pseudomonadati</taxon>
        <taxon>Verrucomicrobiota</taxon>
        <taxon>Verrucomicrobiia</taxon>
        <taxon>Verrucomicrobiales</taxon>
        <taxon>Verrucomicrobiaceae</taxon>
        <taxon>Luteolibacter</taxon>
    </lineage>
</organism>
<sequence length="403" mass="42182">MATIAVLGALDTKGEEHAFVANLIRRRGHDVLLIDTGSGGPPVVKPDITREEVAAAGKIDLAALSARQDRGECVVAMSKAAPKMVEKLFRDGRIEGIISLGGGGGTAIGTAAMRALPLGFPKVMVSTLASGNMAPYLGTKDIVMFPSIADVAGLNRVSRVIFSRAAGAICGMVDAEIATSDAKPLIVASMFGNTTACVTEAKRILEDEGYEVLVFAATGAGGQAMEALIGSGMVAGVLDITTTEWADELVGGVLTAGPERLDAAGEANVPCVITPGCLDMVNFGVKESVPKRFTGRTFYIHNPQVTLMRTTPEECAELGAIIAEKVNVFAAPSAVMIPKKAISVISAPGQPFHDPAADRALFAALKRDARVPVLEYDMEINDPQFARACAEKLLELMRAVDME</sequence>
<dbReference type="InterPro" id="IPR051353">
    <property type="entry name" value="Tobamovirus_resist_UPF0261"/>
</dbReference>
<evidence type="ECO:0000259" key="2">
    <source>
        <dbReference type="Pfam" id="PF23189"/>
    </source>
</evidence>
<keyword evidence="4" id="KW-1185">Reference proteome</keyword>
<dbReference type="RefSeq" id="WP_264502366.1">
    <property type="nucleotide sequence ID" value="NZ_JAPDDS010000010.1"/>
</dbReference>
<dbReference type="PANTHER" id="PTHR31862">
    <property type="entry name" value="UPF0261 DOMAIN PROTEIN (AFU_ORTHOLOGUE AFUA_1G10120)"/>
    <property type="match status" value="1"/>
</dbReference>
<dbReference type="InterPro" id="IPR044122">
    <property type="entry name" value="UPF0261_N"/>
</dbReference>
<dbReference type="Proteomes" id="UP001207930">
    <property type="component" value="Unassembled WGS sequence"/>
</dbReference>
<dbReference type="Pfam" id="PF23189">
    <property type="entry name" value="UPF0261_C"/>
    <property type="match status" value="1"/>
</dbReference>
<protein>
    <submittedName>
        <fullName evidence="3">Tm-1-like ATP-binding domain-containing protein</fullName>
    </submittedName>
</protein>
<feature type="domain" description="UPF0261" evidence="1">
    <location>
        <begin position="3"/>
        <end position="176"/>
    </location>
</feature>
<comment type="caution">
    <text evidence="3">The sequence shown here is derived from an EMBL/GenBank/DDBJ whole genome shotgun (WGS) entry which is preliminary data.</text>
</comment>
<dbReference type="Pfam" id="PF06792">
    <property type="entry name" value="UPF0261"/>
    <property type="match status" value="1"/>
</dbReference>
<dbReference type="Gene3D" id="3.40.50.12030">
    <property type="entry name" value="Uncharacterised protein family UPF0261, NC domain"/>
    <property type="match status" value="1"/>
</dbReference>
<dbReference type="InterPro" id="IPR056778">
    <property type="entry name" value="UPF0261_C"/>
</dbReference>
<dbReference type="PANTHER" id="PTHR31862:SF1">
    <property type="entry name" value="UPF0261 DOMAIN PROTEIN (AFU_ORTHOLOGUE AFUA_1G10120)"/>
    <property type="match status" value="1"/>
</dbReference>
<proteinExistence type="predicted"/>
<dbReference type="PIRSF" id="PIRSF033271">
    <property type="entry name" value="UCP033271"/>
    <property type="match status" value="1"/>
</dbReference>
<dbReference type="Gene3D" id="3.40.50.12020">
    <property type="entry name" value="Uncharacterised protein family UPF0261, NN domain"/>
    <property type="match status" value="1"/>
</dbReference>
<evidence type="ECO:0000313" key="4">
    <source>
        <dbReference type="Proteomes" id="UP001207930"/>
    </source>
</evidence>
<dbReference type="InterPro" id="IPR008322">
    <property type="entry name" value="UPF0261"/>
</dbReference>
<dbReference type="NCBIfam" id="NF002674">
    <property type="entry name" value="PRK02399.1-2"/>
    <property type="match status" value="1"/>
</dbReference>
<accession>A0ABT3FSY1</accession>
<reference evidence="3 4" key="1">
    <citation type="submission" date="2022-10" db="EMBL/GenBank/DDBJ databases">
        <title>Luteolibacter flavescens strain MCCC 1K03193, whole genome shotgun sequencing project.</title>
        <authorList>
            <person name="Zhao G."/>
            <person name="Shen L."/>
        </authorList>
    </citation>
    <scope>NUCLEOTIDE SEQUENCE [LARGE SCALE GENOMIC DNA]</scope>
    <source>
        <strain evidence="3 4">MCCC 1K03193</strain>
    </source>
</reference>
<evidence type="ECO:0000313" key="3">
    <source>
        <dbReference type="EMBL" id="MCW1886409.1"/>
    </source>
</evidence>
<gene>
    <name evidence="3" type="ORF">OKA04_16850</name>
</gene>
<dbReference type="CDD" id="cd15488">
    <property type="entry name" value="Tm-1-like"/>
    <property type="match status" value="1"/>
</dbReference>
<name>A0ABT3FSY1_9BACT</name>
<feature type="domain" description="UPF0261" evidence="2">
    <location>
        <begin position="183"/>
        <end position="397"/>
    </location>
</feature>
<dbReference type="EMBL" id="JAPDDS010000010">
    <property type="protein sequence ID" value="MCW1886409.1"/>
    <property type="molecule type" value="Genomic_DNA"/>
</dbReference>
<evidence type="ECO:0000259" key="1">
    <source>
        <dbReference type="Pfam" id="PF06792"/>
    </source>
</evidence>